<accession>A0A0L7KQV6</accession>
<gene>
    <name evidence="11" type="ORF">OBRU01_20677</name>
</gene>
<feature type="non-terminal residue" evidence="11">
    <location>
        <position position="1"/>
    </location>
</feature>
<comment type="similarity">
    <text evidence="10">Belongs to the ELO family.</text>
</comment>
<keyword evidence="9 10" id="KW-0275">Fatty acid biosynthesis</keyword>
<dbReference type="GO" id="GO:0042761">
    <property type="term" value="P:very long-chain fatty acid biosynthetic process"/>
    <property type="evidence" value="ECO:0007669"/>
    <property type="project" value="TreeGrafter"/>
</dbReference>
<evidence type="ECO:0000256" key="8">
    <source>
        <dbReference type="ARBA" id="ARBA00023136"/>
    </source>
</evidence>
<dbReference type="Proteomes" id="UP000037510">
    <property type="component" value="Unassembled WGS sequence"/>
</dbReference>
<comment type="caution">
    <text evidence="10">Lacks conserved residue(s) required for the propagation of feature annotation.</text>
</comment>
<dbReference type="STRING" id="104452.A0A0L7KQV6"/>
<dbReference type="GO" id="GO:0034625">
    <property type="term" value="P:fatty acid elongation, monounsaturated fatty acid"/>
    <property type="evidence" value="ECO:0007669"/>
    <property type="project" value="TreeGrafter"/>
</dbReference>
<keyword evidence="3 10" id="KW-0808">Transferase</keyword>
<dbReference type="Pfam" id="PF01151">
    <property type="entry name" value="ELO"/>
    <property type="match status" value="1"/>
</dbReference>
<keyword evidence="6 10" id="KW-1133">Transmembrane helix</keyword>
<comment type="catalytic activity">
    <reaction evidence="10">
        <text>a very-long-chain acyl-CoA + malonyl-CoA + H(+) = a very-long-chain 3-oxoacyl-CoA + CO2 + CoA</text>
        <dbReference type="Rhea" id="RHEA:32727"/>
        <dbReference type="ChEBI" id="CHEBI:15378"/>
        <dbReference type="ChEBI" id="CHEBI:16526"/>
        <dbReference type="ChEBI" id="CHEBI:57287"/>
        <dbReference type="ChEBI" id="CHEBI:57384"/>
        <dbReference type="ChEBI" id="CHEBI:90725"/>
        <dbReference type="ChEBI" id="CHEBI:90736"/>
        <dbReference type="EC" id="2.3.1.199"/>
    </reaction>
</comment>
<comment type="caution">
    <text evidence="11">The sequence shown here is derived from an EMBL/GenBank/DDBJ whole genome shotgun (WGS) entry which is preliminary data.</text>
</comment>
<dbReference type="PANTHER" id="PTHR11157:SF103">
    <property type="entry name" value="ELONGATION OF VERY LONG CHAIN FATTY ACIDS PROTEIN"/>
    <property type="match status" value="1"/>
</dbReference>
<dbReference type="InterPro" id="IPR002076">
    <property type="entry name" value="ELO_fam"/>
</dbReference>
<keyword evidence="4 10" id="KW-0812">Transmembrane</keyword>
<dbReference type="GO" id="GO:0030148">
    <property type="term" value="P:sphingolipid biosynthetic process"/>
    <property type="evidence" value="ECO:0007669"/>
    <property type="project" value="TreeGrafter"/>
</dbReference>
<feature type="transmembrane region" description="Helical" evidence="10">
    <location>
        <begin position="127"/>
        <end position="149"/>
    </location>
</feature>
<evidence type="ECO:0000256" key="9">
    <source>
        <dbReference type="ARBA" id="ARBA00023160"/>
    </source>
</evidence>
<feature type="transmembrane region" description="Helical" evidence="10">
    <location>
        <begin position="32"/>
        <end position="51"/>
    </location>
</feature>
<sequence>VFNLNIFRDGIIYAGCRFSSNTQNSMLLDLGWWYFFAKFTELLDTIFFVLRKKNKQFAAGGEGAVLALLNSIVHVVMYTYYLLSGLGPRFQKYLWWKKYVTKMQLLQFLLMLVYCAWTYFSPRCQYAAGFTYFICSNITIFLFLFLNFYTKSYKRNKNVEKEIKDEYAKSRNGIKTNGVHTNGFAKEIKENRVPDNDSNDAKDNVPYEVIKACGDYVKDGKVFITRRTAKAAYGPEYDFDSIIKK</sequence>
<name>A0A0L7KQV6_OPEBR</name>
<dbReference type="GO" id="GO:0005789">
    <property type="term" value="C:endoplasmic reticulum membrane"/>
    <property type="evidence" value="ECO:0007669"/>
    <property type="project" value="TreeGrafter"/>
</dbReference>
<feature type="transmembrane region" description="Helical" evidence="10">
    <location>
        <begin position="103"/>
        <end position="120"/>
    </location>
</feature>
<evidence type="ECO:0000256" key="7">
    <source>
        <dbReference type="ARBA" id="ARBA00023098"/>
    </source>
</evidence>
<dbReference type="PANTHER" id="PTHR11157">
    <property type="entry name" value="FATTY ACID ACYL TRANSFERASE-RELATED"/>
    <property type="match status" value="1"/>
</dbReference>
<protein>
    <recommendedName>
        <fullName evidence="10">Elongation of very long chain fatty acids protein</fullName>
        <ecNumber evidence="10">2.3.1.199</ecNumber>
    </recommendedName>
    <alternativeName>
        <fullName evidence="10">Very-long-chain 3-oxoacyl-CoA synthase</fullName>
    </alternativeName>
</protein>
<organism evidence="11 12">
    <name type="scientific">Operophtera brumata</name>
    <name type="common">Winter moth</name>
    <name type="synonym">Phalaena brumata</name>
    <dbReference type="NCBI Taxonomy" id="104452"/>
    <lineage>
        <taxon>Eukaryota</taxon>
        <taxon>Metazoa</taxon>
        <taxon>Ecdysozoa</taxon>
        <taxon>Arthropoda</taxon>
        <taxon>Hexapoda</taxon>
        <taxon>Insecta</taxon>
        <taxon>Pterygota</taxon>
        <taxon>Neoptera</taxon>
        <taxon>Endopterygota</taxon>
        <taxon>Lepidoptera</taxon>
        <taxon>Glossata</taxon>
        <taxon>Ditrysia</taxon>
        <taxon>Geometroidea</taxon>
        <taxon>Geometridae</taxon>
        <taxon>Larentiinae</taxon>
        <taxon>Operophtera</taxon>
    </lineage>
</organism>
<keyword evidence="5 10" id="KW-0276">Fatty acid metabolism</keyword>
<proteinExistence type="inferred from homology"/>
<feature type="transmembrane region" description="Helical" evidence="10">
    <location>
        <begin position="63"/>
        <end position="83"/>
    </location>
</feature>
<evidence type="ECO:0000256" key="6">
    <source>
        <dbReference type="ARBA" id="ARBA00022989"/>
    </source>
</evidence>
<comment type="subcellular location">
    <subcellularLocation>
        <location evidence="1">Membrane</location>
        <topology evidence="1">Multi-pass membrane protein</topology>
    </subcellularLocation>
</comment>
<dbReference type="GO" id="GO:0009922">
    <property type="term" value="F:fatty acid elongase activity"/>
    <property type="evidence" value="ECO:0007669"/>
    <property type="project" value="UniProtKB-EC"/>
</dbReference>
<dbReference type="GO" id="GO:0019367">
    <property type="term" value="P:fatty acid elongation, saturated fatty acid"/>
    <property type="evidence" value="ECO:0007669"/>
    <property type="project" value="TreeGrafter"/>
</dbReference>
<keyword evidence="2 10" id="KW-0444">Lipid biosynthesis</keyword>
<dbReference type="EMBL" id="JTDY01006839">
    <property type="protein sequence ID" value="KOB65653.1"/>
    <property type="molecule type" value="Genomic_DNA"/>
</dbReference>
<dbReference type="GO" id="GO:0034626">
    <property type="term" value="P:fatty acid elongation, polyunsaturated fatty acid"/>
    <property type="evidence" value="ECO:0007669"/>
    <property type="project" value="TreeGrafter"/>
</dbReference>
<evidence type="ECO:0000256" key="4">
    <source>
        <dbReference type="ARBA" id="ARBA00022692"/>
    </source>
</evidence>
<keyword evidence="8 10" id="KW-0472">Membrane</keyword>
<reference evidence="11 12" key="1">
    <citation type="journal article" date="2015" name="Genome Biol. Evol.">
        <title>The genome of winter moth (Operophtera brumata) provides a genomic perspective on sexual dimorphism and phenology.</title>
        <authorList>
            <person name="Derks M.F."/>
            <person name="Smit S."/>
            <person name="Salis L."/>
            <person name="Schijlen E."/>
            <person name="Bossers A."/>
            <person name="Mateman C."/>
            <person name="Pijl A.S."/>
            <person name="de Ridder D."/>
            <person name="Groenen M.A."/>
            <person name="Visser M.E."/>
            <person name="Megens H.J."/>
        </authorList>
    </citation>
    <scope>NUCLEOTIDE SEQUENCE [LARGE SCALE GENOMIC DNA]</scope>
    <source>
        <strain evidence="11">WM2013NL</strain>
        <tissue evidence="11">Head and thorax</tissue>
    </source>
</reference>
<keyword evidence="7 10" id="KW-0443">Lipid metabolism</keyword>
<dbReference type="EC" id="2.3.1.199" evidence="10"/>
<evidence type="ECO:0000256" key="10">
    <source>
        <dbReference type="RuleBase" id="RU361115"/>
    </source>
</evidence>
<evidence type="ECO:0000256" key="5">
    <source>
        <dbReference type="ARBA" id="ARBA00022832"/>
    </source>
</evidence>
<evidence type="ECO:0000313" key="12">
    <source>
        <dbReference type="Proteomes" id="UP000037510"/>
    </source>
</evidence>
<keyword evidence="12" id="KW-1185">Reference proteome</keyword>
<evidence type="ECO:0000256" key="1">
    <source>
        <dbReference type="ARBA" id="ARBA00004141"/>
    </source>
</evidence>
<evidence type="ECO:0000256" key="3">
    <source>
        <dbReference type="ARBA" id="ARBA00022679"/>
    </source>
</evidence>
<dbReference type="AlphaFoldDB" id="A0A0L7KQV6"/>
<evidence type="ECO:0000313" key="11">
    <source>
        <dbReference type="EMBL" id="KOB65653.1"/>
    </source>
</evidence>
<evidence type="ECO:0000256" key="2">
    <source>
        <dbReference type="ARBA" id="ARBA00022516"/>
    </source>
</evidence>